<comment type="caution">
    <text evidence="1">The sequence shown here is derived from an EMBL/GenBank/DDBJ whole genome shotgun (WGS) entry which is preliminary data.</text>
</comment>
<proteinExistence type="predicted"/>
<reference evidence="1 2" key="1">
    <citation type="submission" date="2020-02" db="EMBL/GenBank/DDBJ databases">
        <title>Broccoli isolated Pseudomonas sp.</title>
        <authorList>
            <person name="Fujikawa T."/>
            <person name="Sawada H."/>
        </authorList>
    </citation>
    <scope>NUCLEOTIDE SEQUENCE [LARGE SCALE GENOMIC DNA]</scope>
    <source>
        <strain evidence="1 2">MAFF212427</strain>
    </source>
</reference>
<protein>
    <submittedName>
        <fullName evidence="1">Uncharacterized protein</fullName>
    </submittedName>
</protein>
<accession>A0A6B3NKW9</accession>
<sequence>MAAHYHDPANVYPSGIRALREAIIENIMNGLSVAEAFDIEAQLLAPSAHA</sequence>
<dbReference type="Proteomes" id="UP000482634">
    <property type="component" value="Unassembled WGS sequence"/>
</dbReference>
<dbReference type="EMBL" id="JAAHBU010000101">
    <property type="protein sequence ID" value="NER63962.1"/>
    <property type="molecule type" value="Genomic_DNA"/>
</dbReference>
<gene>
    <name evidence="1" type="ORF">G3436_08700</name>
</gene>
<name>A0A6B3NKW9_9PSED</name>
<organism evidence="1 2">
    <name type="scientific">Pseudomonas brassicae</name>
    <dbReference type="NCBI Taxonomy" id="2708063"/>
    <lineage>
        <taxon>Bacteria</taxon>
        <taxon>Pseudomonadati</taxon>
        <taxon>Pseudomonadota</taxon>
        <taxon>Gammaproteobacteria</taxon>
        <taxon>Pseudomonadales</taxon>
        <taxon>Pseudomonadaceae</taxon>
        <taxon>Pseudomonas</taxon>
    </lineage>
</organism>
<keyword evidence="2" id="KW-1185">Reference proteome</keyword>
<evidence type="ECO:0000313" key="2">
    <source>
        <dbReference type="Proteomes" id="UP000482634"/>
    </source>
</evidence>
<dbReference type="RefSeq" id="WP_163943651.1">
    <property type="nucleotide sequence ID" value="NZ_JAAHBU010000101.1"/>
</dbReference>
<dbReference type="AlphaFoldDB" id="A0A6B3NKW9"/>
<evidence type="ECO:0000313" key="1">
    <source>
        <dbReference type="EMBL" id="NER63962.1"/>
    </source>
</evidence>